<protein>
    <recommendedName>
        <fullName evidence="6">GH26 domain-containing protein</fullName>
    </recommendedName>
</protein>
<dbReference type="GO" id="GO:0006080">
    <property type="term" value="P:substituted mannan metabolic process"/>
    <property type="evidence" value="ECO:0007669"/>
    <property type="project" value="InterPro"/>
</dbReference>
<dbReference type="PROSITE" id="PS51764">
    <property type="entry name" value="GH26"/>
    <property type="match status" value="1"/>
</dbReference>
<dbReference type="PANTHER" id="PTHR40079:SF4">
    <property type="entry name" value="GH26 DOMAIN-CONTAINING PROTEIN-RELATED"/>
    <property type="match status" value="1"/>
</dbReference>
<proteinExistence type="inferred from homology"/>
<evidence type="ECO:0000259" key="6">
    <source>
        <dbReference type="PROSITE" id="PS51764"/>
    </source>
</evidence>
<dbReference type="AlphaFoldDB" id="A0A7X0CAV0"/>
<evidence type="ECO:0000256" key="5">
    <source>
        <dbReference type="SAM" id="Phobius"/>
    </source>
</evidence>
<keyword evidence="5" id="KW-0472">Membrane</keyword>
<organism evidence="7 8">
    <name type="scientific">Nonomuraea muscovyensis</name>
    <dbReference type="NCBI Taxonomy" id="1124761"/>
    <lineage>
        <taxon>Bacteria</taxon>
        <taxon>Bacillati</taxon>
        <taxon>Actinomycetota</taxon>
        <taxon>Actinomycetes</taxon>
        <taxon>Streptosporangiales</taxon>
        <taxon>Streptosporangiaceae</taxon>
        <taxon>Nonomuraea</taxon>
    </lineage>
</organism>
<dbReference type="SUPFAM" id="SSF51445">
    <property type="entry name" value="(Trans)glycosidases"/>
    <property type="match status" value="1"/>
</dbReference>
<dbReference type="Proteomes" id="UP000583800">
    <property type="component" value="Unassembled WGS sequence"/>
</dbReference>
<evidence type="ECO:0000313" key="7">
    <source>
        <dbReference type="EMBL" id="MBB6351278.1"/>
    </source>
</evidence>
<evidence type="ECO:0000256" key="1">
    <source>
        <dbReference type="ARBA" id="ARBA00007754"/>
    </source>
</evidence>
<reference evidence="7 8" key="1">
    <citation type="submission" date="2020-08" db="EMBL/GenBank/DDBJ databases">
        <title>Sequencing the genomes of 1000 actinobacteria strains.</title>
        <authorList>
            <person name="Klenk H.-P."/>
        </authorList>
    </citation>
    <scope>NUCLEOTIDE SEQUENCE [LARGE SCALE GENOMIC DNA]</scope>
    <source>
        <strain evidence="7 8">DSM 45913</strain>
    </source>
</reference>
<accession>A0A7X0CAV0</accession>
<keyword evidence="8" id="KW-1185">Reference proteome</keyword>
<keyword evidence="5" id="KW-1133">Transmembrane helix</keyword>
<dbReference type="InterPro" id="IPR000805">
    <property type="entry name" value="Glyco_hydro_26"/>
</dbReference>
<feature type="transmembrane region" description="Helical" evidence="5">
    <location>
        <begin position="20"/>
        <end position="40"/>
    </location>
</feature>
<keyword evidence="3 4" id="KW-0326">Glycosidase</keyword>
<comment type="caution">
    <text evidence="7">The sequence shown here is derived from an EMBL/GenBank/DDBJ whole genome shotgun (WGS) entry which is preliminary data.</text>
</comment>
<keyword evidence="5" id="KW-0812">Transmembrane</keyword>
<comment type="similarity">
    <text evidence="1 4">Belongs to the glycosyl hydrolase 26 family.</text>
</comment>
<dbReference type="EMBL" id="JACHJB010000004">
    <property type="protein sequence ID" value="MBB6351278.1"/>
    <property type="molecule type" value="Genomic_DNA"/>
</dbReference>
<dbReference type="RefSeq" id="WP_185089057.1">
    <property type="nucleotide sequence ID" value="NZ_JACHJB010000004.1"/>
</dbReference>
<dbReference type="Pfam" id="PF02156">
    <property type="entry name" value="Glyco_hydro_26"/>
    <property type="match status" value="1"/>
</dbReference>
<evidence type="ECO:0000256" key="4">
    <source>
        <dbReference type="PROSITE-ProRule" id="PRU01100"/>
    </source>
</evidence>
<dbReference type="InterPro" id="IPR022790">
    <property type="entry name" value="GH26_dom"/>
</dbReference>
<gene>
    <name evidence="7" type="ORF">FHU36_007861</name>
</gene>
<dbReference type="InterPro" id="IPR017853">
    <property type="entry name" value="GH"/>
</dbReference>
<sequence length="361" mass="40391">MPQETGGKHAVPRKSRRKLWAVLAGFSVLVAGGAVVYVAARPDREAVAQGAAVPRRPCSAPATLRLGPACGAWWGIYTPPVQGSMLTSVSGLERQVGRTFDIVFTYHDMSESRNGMMLRDDEPELGRDRLLLLGWESERWESGDSIPWQAIARGEADASVIDPQAQRIKAYGKPVLVGFDGEMELRPDSGTPAEYIAAYRHIVHRFRELGVTNVAWVWGVTGYYPYRNRWKAFYPGDAYVDWVSYDPYNFARCRNAAWQSFEDTIEPTYDWLMSNGFGRKPFILSEYGTETDPKDPDARGRWYEDVPGVLEDLPNIKAVVQWNAVDDNKCDFTLTGPGTLATFAEAGRAPYVRRDLPKTPA</sequence>
<name>A0A7X0CAV0_9ACTN</name>
<dbReference type="PANTHER" id="PTHR40079">
    <property type="entry name" value="MANNAN ENDO-1,4-BETA-MANNOSIDASE E-RELATED"/>
    <property type="match status" value="1"/>
</dbReference>
<dbReference type="GO" id="GO:0016985">
    <property type="term" value="F:mannan endo-1,4-beta-mannosidase activity"/>
    <property type="evidence" value="ECO:0007669"/>
    <property type="project" value="InterPro"/>
</dbReference>
<feature type="active site" description="Proton donor" evidence="4">
    <location>
        <position position="182"/>
    </location>
</feature>
<evidence type="ECO:0000313" key="8">
    <source>
        <dbReference type="Proteomes" id="UP000583800"/>
    </source>
</evidence>
<feature type="active site" description="Nucleophile" evidence="4">
    <location>
        <position position="286"/>
    </location>
</feature>
<evidence type="ECO:0000256" key="2">
    <source>
        <dbReference type="ARBA" id="ARBA00022801"/>
    </source>
</evidence>
<evidence type="ECO:0000256" key="3">
    <source>
        <dbReference type="ARBA" id="ARBA00023295"/>
    </source>
</evidence>
<feature type="domain" description="GH26" evidence="6">
    <location>
        <begin position="55"/>
        <end position="356"/>
    </location>
</feature>
<keyword evidence="2 4" id="KW-0378">Hydrolase</keyword>
<dbReference type="Gene3D" id="3.20.20.80">
    <property type="entry name" value="Glycosidases"/>
    <property type="match status" value="1"/>
</dbReference>